<dbReference type="EMBL" id="KZ505947">
    <property type="protein sequence ID" value="PKU42944.1"/>
    <property type="molecule type" value="Genomic_DNA"/>
</dbReference>
<reference evidence="3" key="2">
    <citation type="submission" date="2017-12" db="EMBL/GenBank/DDBJ databases">
        <title>Genome sequence of the Bar-tailed Godwit (Limosa lapponica baueri).</title>
        <authorList>
            <person name="Lima N.C.B."/>
            <person name="Parody-Merino A.M."/>
            <person name="Battley P.F."/>
            <person name="Fidler A.E."/>
            <person name="Prosdocimi F."/>
        </authorList>
    </citation>
    <scope>NUCLEOTIDE SEQUENCE [LARGE SCALE GENOMIC DNA]</scope>
</reference>
<accession>A0A2I0UA56</accession>
<keyword evidence="2" id="KW-0548">Nucleotidyltransferase</keyword>
<evidence type="ECO:0000313" key="2">
    <source>
        <dbReference type="EMBL" id="PKU42944.1"/>
    </source>
</evidence>
<protein>
    <submittedName>
        <fullName evidence="2">Rna-directed dna polymerase from mobile element jockey-like</fullName>
    </submittedName>
</protein>
<dbReference type="GO" id="GO:0003964">
    <property type="term" value="F:RNA-directed DNA polymerase activity"/>
    <property type="evidence" value="ECO:0007669"/>
    <property type="project" value="UniProtKB-KW"/>
</dbReference>
<keyword evidence="2" id="KW-0695">RNA-directed DNA polymerase</keyword>
<evidence type="ECO:0000313" key="3">
    <source>
        <dbReference type="Proteomes" id="UP000233556"/>
    </source>
</evidence>
<dbReference type="AlphaFoldDB" id="A0A2I0UA56"/>
<feature type="domain" description="Reverse transcriptase" evidence="1">
    <location>
        <begin position="7"/>
        <end position="175"/>
    </location>
</feature>
<sequence>MENKAVIGDSHHGFTKGKSCLTNLATFYDRLTTSVDKWRATDAIYLDLCIAFDTVPRDILTFKLERHGFDSWTTQWIRNWLDGCTWRVAINGLWRSMMSGTPKGLVLGLVLFNIFVSDMDSGIGCSLYKFADNTKLSGAVDTQEGRDAIQRDLERLEMWVHVNLMKFSKTRCKVLNVG</sequence>
<dbReference type="Proteomes" id="UP000233556">
    <property type="component" value="Unassembled WGS sequence"/>
</dbReference>
<reference evidence="3" key="1">
    <citation type="submission" date="2017-11" db="EMBL/GenBank/DDBJ databases">
        <authorList>
            <person name="Lima N.C."/>
            <person name="Parody-Merino A.M."/>
            <person name="Battley P.F."/>
            <person name="Fidler A.E."/>
            <person name="Prosdocimi F."/>
        </authorList>
    </citation>
    <scope>NUCLEOTIDE SEQUENCE [LARGE SCALE GENOMIC DNA]</scope>
</reference>
<name>A0A2I0UA56_LIMLA</name>
<keyword evidence="2" id="KW-0808">Transferase</keyword>
<gene>
    <name evidence="2" type="ORF">llap_6764</name>
</gene>
<dbReference type="Pfam" id="PF00078">
    <property type="entry name" value="RVT_1"/>
    <property type="match status" value="1"/>
</dbReference>
<evidence type="ECO:0000259" key="1">
    <source>
        <dbReference type="Pfam" id="PF00078"/>
    </source>
</evidence>
<proteinExistence type="predicted"/>
<dbReference type="InterPro" id="IPR000477">
    <property type="entry name" value="RT_dom"/>
</dbReference>
<keyword evidence="3" id="KW-1185">Reference proteome</keyword>
<organism evidence="2 3">
    <name type="scientific">Limosa lapponica baueri</name>
    <dbReference type="NCBI Taxonomy" id="1758121"/>
    <lineage>
        <taxon>Eukaryota</taxon>
        <taxon>Metazoa</taxon>
        <taxon>Chordata</taxon>
        <taxon>Craniata</taxon>
        <taxon>Vertebrata</taxon>
        <taxon>Euteleostomi</taxon>
        <taxon>Archelosauria</taxon>
        <taxon>Archosauria</taxon>
        <taxon>Dinosauria</taxon>
        <taxon>Saurischia</taxon>
        <taxon>Theropoda</taxon>
        <taxon>Coelurosauria</taxon>
        <taxon>Aves</taxon>
        <taxon>Neognathae</taxon>
        <taxon>Neoaves</taxon>
        <taxon>Charadriiformes</taxon>
        <taxon>Scolopacidae</taxon>
        <taxon>Limosa</taxon>
    </lineage>
</organism>
<dbReference type="OrthoDB" id="416454at2759"/>
<dbReference type="PANTHER" id="PTHR33332">
    <property type="entry name" value="REVERSE TRANSCRIPTASE DOMAIN-CONTAINING PROTEIN"/>
    <property type="match status" value="1"/>
</dbReference>